<evidence type="ECO:0000256" key="1">
    <source>
        <dbReference type="SAM" id="Phobius"/>
    </source>
</evidence>
<reference evidence="2" key="1">
    <citation type="submission" date="2018-01" db="EMBL/GenBank/DDBJ databases">
        <authorList>
            <person name="Mao J.F."/>
        </authorList>
    </citation>
    <scope>NUCLEOTIDE SEQUENCE</scope>
    <source>
        <strain evidence="2">Huo1</strain>
        <tissue evidence="2">Leaf</tissue>
    </source>
</reference>
<keyword evidence="1" id="KW-1133">Transmembrane helix</keyword>
<keyword evidence="1" id="KW-0472">Membrane</keyword>
<proteinExistence type="predicted"/>
<gene>
    <name evidence="2" type="ORF">SASPL_124062</name>
</gene>
<dbReference type="EMBL" id="PNBA02000008">
    <property type="protein sequence ID" value="KAG6416629.1"/>
    <property type="molecule type" value="Genomic_DNA"/>
</dbReference>
<evidence type="ECO:0000313" key="3">
    <source>
        <dbReference type="Proteomes" id="UP000298416"/>
    </source>
</evidence>
<keyword evidence="3" id="KW-1185">Reference proteome</keyword>
<dbReference type="Proteomes" id="UP000298416">
    <property type="component" value="Unassembled WGS sequence"/>
</dbReference>
<sequence length="637" mass="70369">MAFAPTISLLIPLSPTFSFPYRPSEKPPPKLLFCRPKFLNSVLSAASSSNNQPSPPFTSEEAFLDAIAGFGDTDKLLPVVRTYENDLARLTLVGAVDSRQAITAAAADGGSTADEHISAGMAVMVVETIYPGPVDDRSTVSTRLFLPTFKVKEQAIKLRKSMAKDMFQGFTPKNILSMTFRQAVLEQLWSLELALFEPGTERNMADLENPREVPVLLALSSSDEHVISEIGEVLCAAALENTEKHFLSSFSNRASKRSSGWLRKRHYITSKNSAVVLYNLVENEVLSNAKTLHKKFISERGKYNLKGSQLKKSWLTSPAFSELEKIGGPEFCAWISECVPSYMFEIDSRGLDNVKFEGWKTLEENRLGVVLTHAQMVSLVDILDMFYEDTFTLPEKTLPCYTAAKPSKLDINKGSFLLKTLSIVLVSGIFFVTISVLGKLCLPKLLPIRKRFIQQNSQAPLCDIVHVPDHSLEPSELETYCVSIIRRIKDSFGWSGEISTPASACACIGELPKFMSEGDYNTNFSMLEMSPTSMPLQASEEEMKRLEDIASYQVMVSTDGKIIGFQPTNRVAVNNWAANPLAKELYGGKKLSPGLLEPGLKIRNPNGIVVLELLISLNLKSYFALVRAVDISTSVDG</sequence>
<reference evidence="2" key="2">
    <citation type="submission" date="2020-08" db="EMBL/GenBank/DDBJ databases">
        <title>Plant Genome Project.</title>
        <authorList>
            <person name="Zhang R.-G."/>
        </authorList>
    </citation>
    <scope>NUCLEOTIDE SEQUENCE</scope>
    <source>
        <strain evidence="2">Huo1</strain>
        <tissue evidence="2">Leaf</tissue>
    </source>
</reference>
<evidence type="ECO:0000313" key="2">
    <source>
        <dbReference type="EMBL" id="KAG6416629.1"/>
    </source>
</evidence>
<keyword evidence="1" id="KW-0812">Transmembrane</keyword>
<accession>A0A8X8XPC7</accession>
<dbReference type="PANTHER" id="PTHR35694:SF1">
    <property type="entry name" value="DENEDDYLASE"/>
    <property type="match status" value="1"/>
</dbReference>
<feature type="transmembrane region" description="Helical" evidence="1">
    <location>
        <begin position="416"/>
        <end position="442"/>
    </location>
</feature>
<comment type="caution">
    <text evidence="2">The sequence shown here is derived from an EMBL/GenBank/DDBJ whole genome shotgun (WGS) entry which is preliminary data.</text>
</comment>
<name>A0A8X8XPC7_SALSN</name>
<dbReference type="OrthoDB" id="1894747at2759"/>
<organism evidence="2">
    <name type="scientific">Salvia splendens</name>
    <name type="common">Scarlet sage</name>
    <dbReference type="NCBI Taxonomy" id="180675"/>
    <lineage>
        <taxon>Eukaryota</taxon>
        <taxon>Viridiplantae</taxon>
        <taxon>Streptophyta</taxon>
        <taxon>Embryophyta</taxon>
        <taxon>Tracheophyta</taxon>
        <taxon>Spermatophyta</taxon>
        <taxon>Magnoliopsida</taxon>
        <taxon>eudicotyledons</taxon>
        <taxon>Gunneridae</taxon>
        <taxon>Pentapetalae</taxon>
        <taxon>asterids</taxon>
        <taxon>lamiids</taxon>
        <taxon>Lamiales</taxon>
        <taxon>Lamiaceae</taxon>
        <taxon>Nepetoideae</taxon>
        <taxon>Mentheae</taxon>
        <taxon>Salviinae</taxon>
        <taxon>Salvia</taxon>
        <taxon>Salvia subgen. Calosphace</taxon>
        <taxon>core Calosphace</taxon>
    </lineage>
</organism>
<dbReference type="PANTHER" id="PTHR35694">
    <property type="entry name" value="DENEDDYLASE"/>
    <property type="match status" value="1"/>
</dbReference>
<protein>
    <submittedName>
        <fullName evidence="2">Uncharacterized protein</fullName>
    </submittedName>
</protein>
<dbReference type="AlphaFoldDB" id="A0A8X8XPC7"/>